<protein>
    <recommendedName>
        <fullName evidence="2">Gelsolin-like domain-containing protein</fullName>
    </recommendedName>
</protein>
<dbReference type="SMART" id="SM00262">
    <property type="entry name" value="GEL"/>
    <property type="match status" value="3"/>
</dbReference>
<evidence type="ECO:0000313" key="4">
    <source>
        <dbReference type="Proteomes" id="UP000077315"/>
    </source>
</evidence>
<dbReference type="PRINTS" id="PR00597">
    <property type="entry name" value="GELSOLIN"/>
</dbReference>
<dbReference type="CDD" id="cd11290">
    <property type="entry name" value="gelsolin_S1_like"/>
    <property type="match status" value="1"/>
</dbReference>
<reference evidence="4" key="1">
    <citation type="submission" date="2015-06" db="EMBL/GenBank/DDBJ databases">
        <title>Expansion of signal transduction pathways in fungi by whole-genome duplication.</title>
        <authorList>
            <consortium name="DOE Joint Genome Institute"/>
            <person name="Corrochano L.M."/>
            <person name="Kuo A."/>
            <person name="Marcet-Houben M."/>
            <person name="Polaino S."/>
            <person name="Salamov A."/>
            <person name="Villalobos J.M."/>
            <person name="Alvarez M.I."/>
            <person name="Avalos J."/>
            <person name="Benito E.P."/>
            <person name="Benoit I."/>
            <person name="Burger G."/>
            <person name="Camino L.P."/>
            <person name="Canovas D."/>
            <person name="Cerda-Olmedo E."/>
            <person name="Cheng J.-F."/>
            <person name="Dominguez A."/>
            <person name="Elias M."/>
            <person name="Eslava A.P."/>
            <person name="Glaser F."/>
            <person name="Grimwood J."/>
            <person name="Gutierrez G."/>
            <person name="Heitman J."/>
            <person name="Henrissat B."/>
            <person name="Iturriaga E.A."/>
            <person name="Lang B.F."/>
            <person name="Lavin J.L."/>
            <person name="Lee S."/>
            <person name="Li W."/>
            <person name="Lindquist E."/>
            <person name="Lopez-Garcia S."/>
            <person name="Luque E.M."/>
            <person name="Marcos A.T."/>
            <person name="Martin J."/>
            <person name="McCluskey K."/>
            <person name="Medina H.R."/>
            <person name="Miralles-Duran A."/>
            <person name="Miyazaki A."/>
            <person name="Munoz-Torres E."/>
            <person name="Oguiza J.A."/>
            <person name="Ohm R."/>
            <person name="Olmedo M."/>
            <person name="Orejas M."/>
            <person name="Ortiz-Castellanos L."/>
            <person name="Pisabarro A.G."/>
            <person name="Rodriguez-Romero J."/>
            <person name="Ruiz-Herrera J."/>
            <person name="Ruiz-Vazquez R."/>
            <person name="Sanz C."/>
            <person name="Schackwitz W."/>
            <person name="Schmutz J."/>
            <person name="Shahriari M."/>
            <person name="Shelest E."/>
            <person name="Silva-Franco F."/>
            <person name="Soanes D."/>
            <person name="Syed K."/>
            <person name="Tagua V.G."/>
            <person name="Talbot N.J."/>
            <person name="Thon M."/>
            <person name="De vries R.P."/>
            <person name="Wiebenga A."/>
            <person name="Yadav J.S."/>
            <person name="Braun E.L."/>
            <person name="Baker S."/>
            <person name="Garre V."/>
            <person name="Horwitz B."/>
            <person name="Torres-Martinez S."/>
            <person name="Idnurm A."/>
            <person name="Herrera-Estrella A."/>
            <person name="Gabaldon T."/>
            <person name="Grigoriev I.V."/>
        </authorList>
    </citation>
    <scope>NUCLEOTIDE SEQUENCE [LARGE SCALE GENOMIC DNA]</scope>
    <source>
        <strain evidence="4">NRRL 1555(-)</strain>
    </source>
</reference>
<feature type="domain" description="Gelsolin-like" evidence="2">
    <location>
        <begin position="59"/>
        <end position="139"/>
    </location>
</feature>
<dbReference type="OrthoDB" id="6375767at2759"/>
<dbReference type="InterPro" id="IPR007122">
    <property type="entry name" value="Villin/Gelsolin"/>
</dbReference>
<evidence type="ECO:0000259" key="2">
    <source>
        <dbReference type="Pfam" id="PF00626"/>
    </source>
</evidence>
<name>A0A167PZ12_PHYB8</name>
<dbReference type="GO" id="GO:0051015">
    <property type="term" value="F:actin filament binding"/>
    <property type="evidence" value="ECO:0007669"/>
    <property type="project" value="InterPro"/>
</dbReference>
<keyword evidence="1" id="KW-0677">Repeat</keyword>
<dbReference type="PANTHER" id="PTHR11977:SF51">
    <property type="entry name" value="PROTEIN FLIGHTLESS-1 HOMOLOG"/>
    <property type="match status" value="1"/>
</dbReference>
<evidence type="ECO:0000313" key="3">
    <source>
        <dbReference type="EMBL" id="OAD78799.1"/>
    </source>
</evidence>
<accession>A0A167PZ12</accession>
<dbReference type="GeneID" id="28989760"/>
<feature type="domain" description="Gelsolin-like" evidence="2">
    <location>
        <begin position="309"/>
        <end position="380"/>
    </location>
</feature>
<gene>
    <name evidence="3" type="ORF">PHYBLDRAFT_122178</name>
</gene>
<dbReference type="Gene3D" id="3.40.20.10">
    <property type="entry name" value="Severin"/>
    <property type="match status" value="3"/>
</dbReference>
<dbReference type="GO" id="GO:0008154">
    <property type="term" value="P:actin polymerization or depolymerization"/>
    <property type="evidence" value="ECO:0007669"/>
    <property type="project" value="TreeGrafter"/>
</dbReference>
<dbReference type="STRING" id="763407.A0A167PZ12"/>
<dbReference type="Pfam" id="PF00626">
    <property type="entry name" value="Gelsolin"/>
    <property type="match status" value="3"/>
</dbReference>
<dbReference type="VEuPathDB" id="FungiDB:PHYBLDRAFT_122178"/>
<organism evidence="3 4">
    <name type="scientific">Phycomyces blakesleeanus (strain ATCC 8743b / DSM 1359 / FGSC 10004 / NBRC 33097 / NRRL 1555)</name>
    <dbReference type="NCBI Taxonomy" id="763407"/>
    <lineage>
        <taxon>Eukaryota</taxon>
        <taxon>Fungi</taxon>
        <taxon>Fungi incertae sedis</taxon>
        <taxon>Mucoromycota</taxon>
        <taxon>Mucoromycotina</taxon>
        <taxon>Mucoromycetes</taxon>
        <taxon>Mucorales</taxon>
        <taxon>Phycomycetaceae</taxon>
        <taxon>Phycomyces</taxon>
    </lineage>
</organism>
<dbReference type="PANTHER" id="PTHR11977">
    <property type="entry name" value="VILLIN"/>
    <property type="match status" value="1"/>
</dbReference>
<dbReference type="RefSeq" id="XP_018296839.1">
    <property type="nucleotide sequence ID" value="XM_018428854.1"/>
</dbReference>
<dbReference type="Proteomes" id="UP000077315">
    <property type="component" value="Unassembled WGS sequence"/>
</dbReference>
<dbReference type="GO" id="GO:0005737">
    <property type="term" value="C:cytoplasm"/>
    <property type="evidence" value="ECO:0007669"/>
    <property type="project" value="TreeGrafter"/>
</dbReference>
<dbReference type="InterPro" id="IPR029006">
    <property type="entry name" value="ADF-H/Gelsolin-like_dom_sf"/>
</dbReference>
<sequence length="393" mass="44707">MLRNSTWRLDETNLANFGSDLEHAQRKEEAELEEVWSYEGTPIGNETGMFIWRVQNFGLVRVPEKQYGQFYQGDSYILLKTTTKPGSDSLVHHIHFWLGNETSQDEAGTAAYKTVKLDDFLDGLAVQHREIQNRESSLFKSYFPSLTYLQGGFESGFNHVEDEELPTRLLRVLRPSRLENSRTHNAVVISQVSLSYESLSSQAVFVLDTGDIVYQWQGSHAKGVERAKAAEFIAQLLGERGRGEMVVVEQGSGGENIFFEKLGSSGPIEEHEAEIEQEEEEEEEKEEEVTKQLMCLSSSGPFGLGHLHFDLVAKDTITRDMFDSQHVYVFDVGHQVYTWIGKQAGRKERKRGLQYAQDYIKHSGKSPFTPICRVMEGAEDELFESSLEGWQGW</sequence>
<evidence type="ECO:0000256" key="1">
    <source>
        <dbReference type="ARBA" id="ARBA00022737"/>
    </source>
</evidence>
<keyword evidence="4" id="KW-1185">Reference proteome</keyword>
<dbReference type="InParanoid" id="A0A167PZ12"/>
<dbReference type="EMBL" id="KV440973">
    <property type="protein sequence ID" value="OAD78799.1"/>
    <property type="molecule type" value="Genomic_DNA"/>
</dbReference>
<feature type="domain" description="Gelsolin-like" evidence="2">
    <location>
        <begin position="190"/>
        <end position="254"/>
    </location>
</feature>
<proteinExistence type="predicted"/>
<dbReference type="InterPro" id="IPR007123">
    <property type="entry name" value="Gelsolin-like_dom"/>
</dbReference>
<dbReference type="AlphaFoldDB" id="A0A167PZ12"/>
<dbReference type="SUPFAM" id="SSF55753">
    <property type="entry name" value="Actin depolymerizing proteins"/>
    <property type="match status" value="3"/>
</dbReference>
<dbReference type="GO" id="GO:0015629">
    <property type="term" value="C:actin cytoskeleton"/>
    <property type="evidence" value="ECO:0007669"/>
    <property type="project" value="TreeGrafter"/>
</dbReference>